<protein>
    <submittedName>
        <fullName evidence="2">Uncharacterized protein</fullName>
    </submittedName>
</protein>
<gene>
    <name evidence="2" type="ORF">SAMN06264849_11177</name>
</gene>
<dbReference type="OrthoDB" id="2989918at2"/>
<evidence type="ECO:0000256" key="1">
    <source>
        <dbReference type="SAM" id="Phobius"/>
    </source>
</evidence>
<reference evidence="2 3" key="1">
    <citation type="submission" date="2017-05" db="EMBL/GenBank/DDBJ databases">
        <authorList>
            <person name="Varghese N."/>
            <person name="Submissions S."/>
        </authorList>
    </citation>
    <scope>NUCLEOTIDE SEQUENCE [LARGE SCALE GENOMIC DNA]</scope>
    <source>
        <strain evidence="2 3">DSM 45474</strain>
    </source>
</reference>
<organism evidence="2 3">
    <name type="scientific">Melghirimyces algeriensis</name>
    <dbReference type="NCBI Taxonomy" id="910412"/>
    <lineage>
        <taxon>Bacteria</taxon>
        <taxon>Bacillati</taxon>
        <taxon>Bacillota</taxon>
        <taxon>Bacilli</taxon>
        <taxon>Bacillales</taxon>
        <taxon>Thermoactinomycetaceae</taxon>
        <taxon>Melghirimyces</taxon>
    </lineage>
</organism>
<evidence type="ECO:0000313" key="2">
    <source>
        <dbReference type="EMBL" id="SMO88990.1"/>
    </source>
</evidence>
<evidence type="ECO:0000313" key="3">
    <source>
        <dbReference type="Proteomes" id="UP000315636"/>
    </source>
</evidence>
<feature type="transmembrane region" description="Helical" evidence="1">
    <location>
        <begin position="27"/>
        <end position="44"/>
    </location>
</feature>
<proteinExistence type="predicted"/>
<keyword evidence="1" id="KW-1133">Transmembrane helix</keyword>
<dbReference type="RefSeq" id="WP_142506466.1">
    <property type="nucleotide sequence ID" value="NZ_FXTI01000011.1"/>
</dbReference>
<dbReference type="AlphaFoldDB" id="A0A521F0K8"/>
<keyword evidence="1" id="KW-0812">Transmembrane</keyword>
<feature type="transmembrane region" description="Helical" evidence="1">
    <location>
        <begin position="50"/>
        <end position="74"/>
    </location>
</feature>
<sequence>MENEIFIHQEKTFYTVLLYRKSKGLRLVEMGVFLVGLLTMIPFFEVRSTPFVLALLGWSVAVMVGIPGIYRVIWQPMYTLYPDRLVIQTLQRREEIPLSKVESAHDLPYIYRVDGKKRFLLVSDSFLESLNTQLELVKRGLNG</sequence>
<keyword evidence="3" id="KW-1185">Reference proteome</keyword>
<keyword evidence="1" id="KW-0472">Membrane</keyword>
<dbReference type="EMBL" id="FXTI01000011">
    <property type="protein sequence ID" value="SMO88990.1"/>
    <property type="molecule type" value="Genomic_DNA"/>
</dbReference>
<dbReference type="Proteomes" id="UP000315636">
    <property type="component" value="Unassembled WGS sequence"/>
</dbReference>
<name>A0A521F0K8_9BACL</name>
<accession>A0A521F0K8</accession>